<dbReference type="PANTHER" id="PTHR21555">
    <property type="entry name" value="SPECIFICALLY ANDROGEN-REGULATED GENE PROTEIN"/>
    <property type="match status" value="1"/>
</dbReference>
<reference evidence="2" key="2">
    <citation type="submission" date="2025-09" db="UniProtKB">
        <authorList>
            <consortium name="Ensembl"/>
        </authorList>
    </citation>
    <scope>IDENTIFICATION</scope>
</reference>
<organism evidence="2 3">
    <name type="scientific">Salmo trutta</name>
    <name type="common">Brown trout</name>
    <dbReference type="NCBI Taxonomy" id="8032"/>
    <lineage>
        <taxon>Eukaryota</taxon>
        <taxon>Metazoa</taxon>
        <taxon>Chordata</taxon>
        <taxon>Craniata</taxon>
        <taxon>Vertebrata</taxon>
        <taxon>Euteleostomi</taxon>
        <taxon>Actinopterygii</taxon>
        <taxon>Neopterygii</taxon>
        <taxon>Teleostei</taxon>
        <taxon>Protacanthopterygii</taxon>
        <taxon>Salmoniformes</taxon>
        <taxon>Salmonidae</taxon>
        <taxon>Salmoninae</taxon>
        <taxon>Salmo</taxon>
    </lineage>
</organism>
<dbReference type="Pfam" id="PF15385">
    <property type="entry name" value="SARG"/>
    <property type="match status" value="3"/>
</dbReference>
<feature type="compositionally biased region" description="Acidic residues" evidence="1">
    <location>
        <begin position="10"/>
        <end position="24"/>
    </location>
</feature>
<evidence type="ECO:0000256" key="1">
    <source>
        <dbReference type="SAM" id="MobiDB-lite"/>
    </source>
</evidence>
<protein>
    <submittedName>
        <fullName evidence="2">Chromosome 1 open reading frame 116</fullName>
    </submittedName>
</protein>
<accession>A0A674DFH8</accession>
<evidence type="ECO:0000313" key="3">
    <source>
        <dbReference type="Proteomes" id="UP000472277"/>
    </source>
</evidence>
<feature type="compositionally biased region" description="Pro residues" evidence="1">
    <location>
        <begin position="287"/>
        <end position="298"/>
    </location>
</feature>
<gene>
    <name evidence="2" type="primary">C1orf116</name>
</gene>
<keyword evidence="3" id="KW-1185">Reference proteome</keyword>
<dbReference type="AlphaFoldDB" id="A0A674DFH8"/>
<dbReference type="Proteomes" id="UP000472277">
    <property type="component" value="Chromosome 30"/>
</dbReference>
<proteinExistence type="predicted"/>
<name>A0A674DFH8_SALTR</name>
<feature type="region of interest" description="Disordered" evidence="1">
    <location>
        <begin position="183"/>
        <end position="230"/>
    </location>
</feature>
<feature type="region of interest" description="Disordered" evidence="1">
    <location>
        <begin position="1"/>
        <end position="44"/>
    </location>
</feature>
<feature type="region of interest" description="Disordered" evidence="1">
    <location>
        <begin position="243"/>
        <end position="376"/>
    </location>
</feature>
<dbReference type="InterPro" id="IPR026152">
    <property type="entry name" value="SARG"/>
</dbReference>
<evidence type="ECO:0000313" key="2">
    <source>
        <dbReference type="Ensembl" id="ENSSTUP00000094762.1"/>
    </source>
</evidence>
<reference evidence="2" key="1">
    <citation type="submission" date="2025-08" db="UniProtKB">
        <authorList>
            <consortium name="Ensembl"/>
        </authorList>
    </citation>
    <scope>IDENTIFICATION</scope>
</reference>
<dbReference type="PANTHER" id="PTHR21555:SF0">
    <property type="entry name" value="SPECIFICALLY ANDROGEN-REGULATED GENE PROTEIN"/>
    <property type="match status" value="1"/>
</dbReference>
<dbReference type="GeneTree" id="ENSGT00390000017874"/>
<feature type="region of interest" description="Disordered" evidence="1">
    <location>
        <begin position="63"/>
        <end position="165"/>
    </location>
</feature>
<feature type="compositionally biased region" description="Polar residues" evidence="1">
    <location>
        <begin position="341"/>
        <end position="357"/>
    </location>
</feature>
<sequence length="389" mass="41694">MFLESTIESLEMEEDSGLSNDEPDPSSLAAKHHHLSMGQTRLEGEDRKSFLNCRVPTPLLLANATSDLPTDDSVDNMPKGVSVDSKPANCNSKVPSELDLKLIPPPSDFRDDELEEESDPPVPAELRGPLTYSELEQLRRQVSMKRAAPASSGAQEAPTSKPCVDLPVSTQALPCPSDVLPTPIPEALEPKSRPAVAPKPKRLPSNIILKSHKLDSYPGPSPIDRSMIDPQKVRMEALRKLGLLKTEDGDSGPVVSSKSRKSWAPPPSHIPAQFSDNAKALSSPATLPSPPKHIPPPIGVKSATLERSGKGLITLSPGNLRNSRPRPASLGTGKDFVNVQGEASHSQPGHGESQNKLPRSHGISVLICPNSKSGEDRREALKKLGLLGD</sequence>
<dbReference type="Ensembl" id="ENSSTUT00000101593.1">
    <property type="protein sequence ID" value="ENSSTUP00000094762.1"/>
    <property type="gene ID" value="ENSSTUG00000042430.1"/>
</dbReference>
<feature type="compositionally biased region" description="Acidic residues" evidence="1">
    <location>
        <begin position="110"/>
        <end position="119"/>
    </location>
</feature>